<sequence>MPFKFTWICDLLQAIEDIECRDPPYLPDRKRTLLRTTVEFWFRKHRQNIDRPDTDGAAILSTLLPHTRAYRVYSVRAPKLEKLIGRCLYYKTDKVKDLSRWREPSAGDLGQRLECIEKPLDWEPLPGPGVLAVEDVDAGLADIASRCRFSSPAVRKHVSAEILVEILKPLLLRMHSREKKWFVRLVLKDFGRVILDDDLVLGEFHFMLPSLLKFQNDFAAAMALLKGPLTHYHAKPDRLSQKLLLEQAAQHLKPRVGIKIGRPTWYKARSISNCLQMVGDGTWIIERKYDGEFCEIHVDLSKAENIQIFSKNGKDATNDRKSLLPAIKDSLRIGSLECQFRTKCILLGEMVVFNQLDNQVSDFDKIRKHVSRSGSFLGTDRDSQPHSYENLMIYYFDVLLVDDEITMALPHIRRRKRLSEVIRKIEGRAKTVEWKALDFSESEAKKTLVFQFSAALTYRCEGLILKPNAPFFSLIGDRTNGGWCRGFIKLKKDYMTDMGGARDVADFAVVAASYDVREAQKCKLPEAKWTNFYLGCLVDNDDCYQDRPKFKIVAVTKATHCVPPKELEFLNRIGKFHGKEYDHDERIEQFSVVFGRNPLPSFIFTEPLVVEVLGSSFEKPPNEDFHMLRHPRILRTHMDRSWKDCITMQGLADMAREAKEAPADGESQELKNQVQRFMEKIGRSRERSILASRHTTPRSAGISTSPLATLKSVSPVYGLDTPVRASFHRKHFVSSPASAKTPSPATALIKDKKLTLRTSVAVDFAKEVTPVSQQSTQWTETIVTPVASARQSVRRPRPTISPPRRGVNVSDTVNREEITLSPSKEPPTRVAAEDAPCSGDQNTNRLRNPRLDPPRHTGMETTKNAAGAPENVKDVSSDLWTVPEEEVSFYEEREAMSVKQQIGGLKTQQLRTSLPKPNGTSRKPTQLIKPFASAKLTRWRSPAITRPPSTGLLTERGKLSPQQKKDAEDVIARQRALKLTASTERSMEPEEELPVQAKALASVQACMLPPIRFIGNKPLLTPPTSFLNEPSSAKNAHHPPPKHLQASPPRSSSPNPPSATTTPRASRLKENVPPPTNTTTTTPHRLVKRRAADDLDIGVSPRKIPKWTSPVYGRPRLPPPQPPKPNLPPLPYNLAATCVYIAPSLQRHARLTRTLLSEHFGVGALVFDLEDWRRGDGLVYESMGSTVGESQAFGGLRKVCLVERGKGAECGDVVKKVREVLAGSGGKRDKVGVFDWRVVEDLVEGEEGVRVGKGWEVKVWRERVYAVV</sequence>
<dbReference type="GO" id="GO:0003677">
    <property type="term" value="F:DNA binding"/>
    <property type="evidence" value="ECO:0007669"/>
    <property type="project" value="InterPro"/>
</dbReference>
<keyword evidence="4" id="KW-0067">ATP-binding</keyword>
<keyword evidence="2 8" id="KW-0436">Ligase</keyword>
<feature type="region of interest" description="Disordered" evidence="6">
    <location>
        <begin position="1024"/>
        <end position="1101"/>
    </location>
</feature>
<evidence type="ECO:0000259" key="7">
    <source>
        <dbReference type="PROSITE" id="PS50160"/>
    </source>
</evidence>
<dbReference type="Gene3D" id="1.10.3260.10">
    <property type="entry name" value="DNA ligase, ATP-dependent, N-terminal domain"/>
    <property type="match status" value="1"/>
</dbReference>
<keyword evidence="5" id="KW-0539">Nucleus</keyword>
<feature type="compositionally biased region" description="Basic and acidic residues" evidence="6">
    <location>
        <begin position="955"/>
        <end position="969"/>
    </location>
</feature>
<dbReference type="PANTHER" id="PTHR45997">
    <property type="entry name" value="DNA LIGASE 4"/>
    <property type="match status" value="1"/>
</dbReference>
<dbReference type="EMBL" id="WWBZ02000001">
    <property type="protein sequence ID" value="KAF4312934.1"/>
    <property type="molecule type" value="Genomic_DNA"/>
</dbReference>
<feature type="region of interest" description="Disordered" evidence="6">
    <location>
        <begin position="942"/>
        <end position="969"/>
    </location>
</feature>
<evidence type="ECO:0000256" key="4">
    <source>
        <dbReference type="ARBA" id="ARBA00022840"/>
    </source>
</evidence>
<keyword evidence="3" id="KW-0547">Nucleotide-binding</keyword>
<comment type="caution">
    <text evidence="8">The sequence shown here is derived from an EMBL/GenBank/DDBJ whole genome shotgun (WGS) entry which is preliminary data.</text>
</comment>
<dbReference type="Gene3D" id="3.30.470.30">
    <property type="entry name" value="DNA ligase/mRNA capping enzyme"/>
    <property type="match status" value="1"/>
</dbReference>
<dbReference type="SUPFAM" id="SSF56091">
    <property type="entry name" value="DNA ligase/mRNA capping enzyme, catalytic domain"/>
    <property type="match status" value="1"/>
</dbReference>
<dbReference type="InterPro" id="IPR012340">
    <property type="entry name" value="NA-bd_OB-fold"/>
</dbReference>
<feature type="compositionally biased region" description="Basic and acidic residues" evidence="6">
    <location>
        <begin position="849"/>
        <end position="858"/>
    </location>
</feature>
<dbReference type="Gene3D" id="2.40.50.140">
    <property type="entry name" value="Nucleic acid-binding proteins"/>
    <property type="match status" value="1"/>
</dbReference>
<feature type="compositionally biased region" description="Low complexity" evidence="6">
    <location>
        <begin position="1046"/>
        <end position="1065"/>
    </location>
</feature>
<reference evidence="8" key="1">
    <citation type="submission" date="2020-04" db="EMBL/GenBank/DDBJ databases">
        <title>Genome Assembly and Annotation of Botryosphaeria dothidea sdau 11-99, a Latent Pathogen of Apple Fruit Ring Rot in China.</title>
        <authorList>
            <person name="Yu C."/>
            <person name="Diao Y."/>
            <person name="Lu Q."/>
            <person name="Zhao J."/>
            <person name="Cui S."/>
            <person name="Peng C."/>
            <person name="He B."/>
            <person name="Liu H."/>
        </authorList>
    </citation>
    <scope>NUCLEOTIDE SEQUENCE [LARGE SCALE GENOMIC DNA]</scope>
    <source>
        <strain evidence="8">Sdau11-99</strain>
    </source>
</reference>
<feature type="region of interest" description="Disordered" evidence="6">
    <location>
        <begin position="789"/>
        <end position="866"/>
    </location>
</feature>
<comment type="similarity">
    <text evidence="1">Belongs to the ATP-dependent DNA ligase family.</text>
</comment>
<dbReference type="GO" id="GO:0006303">
    <property type="term" value="P:double-strand break repair via nonhomologous end joining"/>
    <property type="evidence" value="ECO:0007669"/>
    <property type="project" value="TreeGrafter"/>
</dbReference>
<organism evidence="8 9">
    <name type="scientific">Botryosphaeria dothidea</name>
    <dbReference type="NCBI Taxonomy" id="55169"/>
    <lineage>
        <taxon>Eukaryota</taxon>
        <taxon>Fungi</taxon>
        <taxon>Dikarya</taxon>
        <taxon>Ascomycota</taxon>
        <taxon>Pezizomycotina</taxon>
        <taxon>Dothideomycetes</taxon>
        <taxon>Dothideomycetes incertae sedis</taxon>
        <taxon>Botryosphaeriales</taxon>
        <taxon>Botryosphaeriaceae</taxon>
        <taxon>Botryosphaeria</taxon>
    </lineage>
</organism>
<evidence type="ECO:0000313" key="8">
    <source>
        <dbReference type="EMBL" id="KAF4312934.1"/>
    </source>
</evidence>
<dbReference type="GO" id="GO:0032807">
    <property type="term" value="C:DNA ligase IV complex"/>
    <property type="evidence" value="ECO:0007669"/>
    <property type="project" value="TreeGrafter"/>
</dbReference>
<dbReference type="Proteomes" id="UP000572817">
    <property type="component" value="Unassembled WGS sequence"/>
</dbReference>
<proteinExistence type="inferred from homology"/>
<evidence type="ECO:0000256" key="5">
    <source>
        <dbReference type="ARBA" id="ARBA00023242"/>
    </source>
</evidence>
<dbReference type="Pfam" id="PF04675">
    <property type="entry name" value="DNA_ligase_A_N"/>
    <property type="match status" value="1"/>
</dbReference>
<feature type="compositionally biased region" description="Polar residues" evidence="6">
    <location>
        <begin position="1024"/>
        <end position="1034"/>
    </location>
</feature>
<evidence type="ECO:0000313" key="9">
    <source>
        <dbReference type="Proteomes" id="UP000572817"/>
    </source>
</evidence>
<dbReference type="PROSITE" id="PS50160">
    <property type="entry name" value="DNA_LIGASE_A3"/>
    <property type="match status" value="1"/>
</dbReference>
<dbReference type="GO" id="GO:0003910">
    <property type="term" value="F:DNA ligase (ATP) activity"/>
    <property type="evidence" value="ECO:0007669"/>
    <property type="project" value="InterPro"/>
</dbReference>
<dbReference type="GO" id="GO:0006310">
    <property type="term" value="P:DNA recombination"/>
    <property type="evidence" value="ECO:0007669"/>
    <property type="project" value="InterPro"/>
</dbReference>
<name>A0A8H4J6P2_9PEZI</name>
<protein>
    <submittedName>
        <fullName evidence="8">DNA ligase 4</fullName>
    </submittedName>
</protein>
<dbReference type="GO" id="GO:0006297">
    <property type="term" value="P:nucleotide-excision repair, DNA gap filling"/>
    <property type="evidence" value="ECO:0007669"/>
    <property type="project" value="TreeGrafter"/>
</dbReference>
<dbReference type="AlphaFoldDB" id="A0A8H4J6P2"/>
<evidence type="ECO:0000256" key="3">
    <source>
        <dbReference type="ARBA" id="ARBA00022741"/>
    </source>
</evidence>
<gene>
    <name evidence="8" type="ORF">GTA08_BOTSDO01491</name>
</gene>
<evidence type="ECO:0000256" key="6">
    <source>
        <dbReference type="SAM" id="MobiDB-lite"/>
    </source>
</evidence>
<dbReference type="InterPro" id="IPR012308">
    <property type="entry name" value="DNA_ligase_ATP-dep_N"/>
</dbReference>
<dbReference type="GO" id="GO:0005524">
    <property type="term" value="F:ATP binding"/>
    <property type="evidence" value="ECO:0007669"/>
    <property type="project" value="UniProtKB-KW"/>
</dbReference>
<dbReference type="SUPFAM" id="SSF50249">
    <property type="entry name" value="Nucleic acid-binding proteins"/>
    <property type="match status" value="1"/>
</dbReference>
<dbReference type="PANTHER" id="PTHR45997:SF2">
    <property type="entry name" value="ATP DEPENDENT DNA LIGASE DOMAIN PROTEIN (AFU_ORTHOLOGUE AFUA_5G02430)"/>
    <property type="match status" value="1"/>
</dbReference>
<evidence type="ECO:0000256" key="1">
    <source>
        <dbReference type="ARBA" id="ARBA00007572"/>
    </source>
</evidence>
<dbReference type="InterPro" id="IPR029710">
    <property type="entry name" value="LIG4"/>
</dbReference>
<accession>A0A8H4J6P2</accession>
<dbReference type="InterPro" id="IPR036599">
    <property type="entry name" value="DNA_ligase_N_sf"/>
</dbReference>
<dbReference type="Pfam" id="PF01068">
    <property type="entry name" value="DNA_ligase_A_M"/>
    <property type="match status" value="1"/>
</dbReference>
<feature type="domain" description="ATP-dependent DNA ligase family profile" evidence="7">
    <location>
        <begin position="393"/>
        <end position="538"/>
    </location>
</feature>
<evidence type="ECO:0000256" key="2">
    <source>
        <dbReference type="ARBA" id="ARBA00022598"/>
    </source>
</evidence>
<keyword evidence="9" id="KW-1185">Reference proteome</keyword>
<dbReference type="OrthoDB" id="2160351at2759"/>
<dbReference type="InterPro" id="IPR012310">
    <property type="entry name" value="DNA_ligase_ATP-dep_cent"/>
</dbReference>